<dbReference type="InterPro" id="IPR036388">
    <property type="entry name" value="WH-like_DNA-bd_sf"/>
</dbReference>
<dbReference type="Gene3D" id="1.10.10.10">
    <property type="entry name" value="Winged helix-like DNA-binding domain superfamily/Winged helix DNA-binding domain"/>
    <property type="match status" value="1"/>
</dbReference>
<dbReference type="InterPro" id="IPR052509">
    <property type="entry name" value="Metal_resp_DNA-bind_regulator"/>
</dbReference>
<protein>
    <submittedName>
        <fullName evidence="2">PadR family transcriptional regulator</fullName>
    </submittedName>
</protein>
<dbReference type="KEGG" id="temp:RBB75_06615"/>
<dbReference type="EMBL" id="CP132932">
    <property type="protein sequence ID" value="XCB27990.1"/>
    <property type="molecule type" value="Genomic_DNA"/>
</dbReference>
<gene>
    <name evidence="2" type="ORF">RBB75_06615</name>
</gene>
<dbReference type="PANTHER" id="PTHR33169:SF14">
    <property type="entry name" value="TRANSCRIPTIONAL REGULATOR RV3488"/>
    <property type="match status" value="1"/>
</dbReference>
<reference evidence="2" key="2">
    <citation type="journal article" date="2024" name="Environ. Microbiol.">
        <title>Genome analysis and description of Tunturibacter gen. nov. expands the diversity of Terriglobia in tundra soils.</title>
        <authorList>
            <person name="Messyasz A."/>
            <person name="Mannisto M.K."/>
            <person name="Kerkhof L.J."/>
            <person name="Haggblom M.M."/>
        </authorList>
    </citation>
    <scope>NUCLEOTIDE SEQUENCE</scope>
    <source>
        <strain evidence="2">M8UP23</strain>
    </source>
</reference>
<sequence length="108" mass="12450">MAKNDLQGTLDLLVLKTLSQMGELHGYGIVVHIQRASDDLLRVEEGSLYPALHRMEQRRWIASEWALTNTNRRAKYYKLTSVGRQQLQDAEKNFEYLVKGVRAILSYA</sequence>
<dbReference type="PANTHER" id="PTHR33169">
    <property type="entry name" value="PADR-FAMILY TRANSCRIPTIONAL REGULATOR"/>
    <property type="match status" value="1"/>
</dbReference>
<dbReference type="Pfam" id="PF03551">
    <property type="entry name" value="PadR"/>
    <property type="match status" value="1"/>
</dbReference>
<accession>A0AAU7ZG63</accession>
<reference evidence="2" key="1">
    <citation type="submission" date="2023-08" db="EMBL/GenBank/DDBJ databases">
        <authorList>
            <person name="Messyasz A."/>
            <person name="Mannisto M.K."/>
            <person name="Kerkhof L.J."/>
            <person name="Haggblom M."/>
        </authorList>
    </citation>
    <scope>NUCLEOTIDE SEQUENCE</scope>
    <source>
        <strain evidence="2">M8UP23</strain>
    </source>
</reference>
<organism evidence="2">
    <name type="scientific">Tunturiibacter empetritectus</name>
    <dbReference type="NCBI Taxonomy" id="3069691"/>
    <lineage>
        <taxon>Bacteria</taxon>
        <taxon>Pseudomonadati</taxon>
        <taxon>Acidobacteriota</taxon>
        <taxon>Terriglobia</taxon>
        <taxon>Terriglobales</taxon>
        <taxon>Acidobacteriaceae</taxon>
        <taxon>Tunturiibacter</taxon>
    </lineage>
</organism>
<dbReference type="InterPro" id="IPR036390">
    <property type="entry name" value="WH_DNA-bd_sf"/>
</dbReference>
<dbReference type="RefSeq" id="WP_353069960.1">
    <property type="nucleotide sequence ID" value="NZ_CP132932.1"/>
</dbReference>
<evidence type="ECO:0000313" key="2">
    <source>
        <dbReference type="EMBL" id="XCB27990.1"/>
    </source>
</evidence>
<dbReference type="InterPro" id="IPR017799">
    <property type="entry name" value="Tscrpt_reg_PadR_acidobac-type"/>
</dbReference>
<dbReference type="NCBIfam" id="TIGR03433">
    <property type="entry name" value="padR_acidobact"/>
    <property type="match status" value="1"/>
</dbReference>
<name>A0AAU7ZG63_9BACT</name>
<dbReference type="AlphaFoldDB" id="A0AAU7ZG63"/>
<dbReference type="InterPro" id="IPR005149">
    <property type="entry name" value="Tscrpt_reg_PadR_N"/>
</dbReference>
<evidence type="ECO:0000259" key="1">
    <source>
        <dbReference type="Pfam" id="PF03551"/>
    </source>
</evidence>
<dbReference type="SUPFAM" id="SSF46785">
    <property type="entry name" value="Winged helix' DNA-binding domain"/>
    <property type="match status" value="1"/>
</dbReference>
<feature type="domain" description="Transcription regulator PadR N-terminal" evidence="1">
    <location>
        <begin position="14"/>
        <end position="88"/>
    </location>
</feature>
<proteinExistence type="predicted"/>